<dbReference type="RefSeq" id="XP_014172618.1">
    <property type="nucleotide sequence ID" value="XM_014317143.1"/>
</dbReference>
<proteinExistence type="predicted"/>
<protein>
    <submittedName>
        <fullName evidence="1">Glutamyl-tRNA amidotransferase subunit</fullName>
    </submittedName>
</protein>
<dbReference type="InParanoid" id="F0XH78"/>
<dbReference type="GeneID" id="25976124"/>
<organism evidence="2">
    <name type="scientific">Grosmannia clavigera (strain kw1407 / UAMH 11150)</name>
    <name type="common">Blue stain fungus</name>
    <name type="synonym">Graphiocladiella clavigera</name>
    <dbReference type="NCBI Taxonomy" id="655863"/>
    <lineage>
        <taxon>Eukaryota</taxon>
        <taxon>Fungi</taxon>
        <taxon>Dikarya</taxon>
        <taxon>Ascomycota</taxon>
        <taxon>Pezizomycotina</taxon>
        <taxon>Sordariomycetes</taxon>
        <taxon>Sordariomycetidae</taxon>
        <taxon>Ophiostomatales</taxon>
        <taxon>Ophiostomataceae</taxon>
        <taxon>Leptographium</taxon>
    </lineage>
</organism>
<name>F0XH78_GROCL</name>
<dbReference type="AlphaFoldDB" id="F0XH78"/>
<gene>
    <name evidence="1" type="ORF">CMQ_3065</name>
</gene>
<keyword evidence="2" id="KW-1185">Reference proteome</keyword>
<dbReference type="HOGENOM" id="CLU_1482128_0_0_1"/>
<reference evidence="1 2" key="1">
    <citation type="journal article" date="2011" name="Proc. Natl. Acad. Sci. U.S.A.">
        <title>Genome and transcriptome analyses of the mountain pine beetle-fungal symbiont Grosmannia clavigera, a lodgepole pine pathogen.</title>
        <authorList>
            <person name="DiGuistini S."/>
            <person name="Wang Y."/>
            <person name="Liao N.Y."/>
            <person name="Taylor G."/>
            <person name="Tanguay P."/>
            <person name="Feau N."/>
            <person name="Henrissat B."/>
            <person name="Chan S.K."/>
            <person name="Hesse-Orce U."/>
            <person name="Alamouti S.M."/>
            <person name="Tsui C.K.M."/>
            <person name="Docking R.T."/>
            <person name="Levasseur A."/>
            <person name="Haridas S."/>
            <person name="Robertson G."/>
            <person name="Birol I."/>
            <person name="Holt R.A."/>
            <person name="Marra M.A."/>
            <person name="Hamelin R.C."/>
            <person name="Hirst M."/>
            <person name="Jones S.J.M."/>
            <person name="Bohlmann J."/>
            <person name="Breuil C."/>
        </authorList>
    </citation>
    <scope>NUCLEOTIDE SEQUENCE [LARGE SCALE GENOMIC DNA]</scope>
    <source>
        <strain evidence="2">kw1407 / UAMH 11150</strain>
    </source>
</reference>
<accession>F0XH78</accession>
<dbReference type="EMBL" id="GL629769">
    <property type="protein sequence ID" value="EFX03136.1"/>
    <property type="molecule type" value="Genomic_DNA"/>
</dbReference>
<dbReference type="OrthoDB" id="5423360at2759"/>
<keyword evidence="1" id="KW-0808">Transferase</keyword>
<dbReference type="Proteomes" id="UP000007796">
    <property type="component" value="Unassembled WGS sequence"/>
</dbReference>
<sequence length="182" mass="20611">MVFDKYISRLETFLGIVRSTIDLGTLWLETNPEGVDTPLDEYFAHVFDWAANPDQWSGFLKDFVESYEAKEGKLPVLNPQLRFKRQAFLDYIPTITVDQQAESVRLLKIYQQWFYSHVIPVDEARPIAGTTPYKSKYTNKTEQLPAALGIVGSKGSDIMLAELISALDTEGAMISNAEVDLR</sequence>
<evidence type="ECO:0000313" key="2">
    <source>
        <dbReference type="Proteomes" id="UP000007796"/>
    </source>
</evidence>
<evidence type="ECO:0000313" key="1">
    <source>
        <dbReference type="EMBL" id="EFX03136.1"/>
    </source>
</evidence>
<dbReference type="STRING" id="655863.F0XH78"/>
<dbReference type="GO" id="GO:0016740">
    <property type="term" value="F:transferase activity"/>
    <property type="evidence" value="ECO:0007669"/>
    <property type="project" value="UniProtKB-KW"/>
</dbReference>